<dbReference type="PIRSF" id="PIRSF000194">
    <property type="entry name" value="DHFR"/>
    <property type="match status" value="1"/>
</dbReference>
<accession>A0A382RWC9</accession>
<keyword evidence="4" id="KW-0521">NADP</keyword>
<dbReference type="GO" id="GO:0005829">
    <property type="term" value="C:cytosol"/>
    <property type="evidence" value="ECO:0007669"/>
    <property type="project" value="TreeGrafter"/>
</dbReference>
<dbReference type="PANTHER" id="PTHR48069">
    <property type="entry name" value="DIHYDROFOLATE REDUCTASE"/>
    <property type="match status" value="1"/>
</dbReference>
<evidence type="ECO:0000256" key="2">
    <source>
        <dbReference type="ARBA" id="ARBA00012856"/>
    </source>
</evidence>
<dbReference type="PRINTS" id="PR00070">
    <property type="entry name" value="DHFR"/>
</dbReference>
<sequence>EQVNRNLMKLALICAMAENRVIGRNNSLPWHLSEDLKYFKRVTMGNSIIMGRKTWESIGQALPGRTNIILTMDSEYKAEGARVVHSVEEAIRLAENISLIDGSEEAFIIGGAKLYYSALPLAERFHLTRVHADVEGDTYLAKFDETQWEEIMREEFYRSGDNPYDYSICLLQRIESRAA</sequence>
<feature type="domain" description="DHFR" evidence="6">
    <location>
        <begin position="9"/>
        <end position="173"/>
    </location>
</feature>
<dbReference type="GO" id="GO:0050661">
    <property type="term" value="F:NADP binding"/>
    <property type="evidence" value="ECO:0007669"/>
    <property type="project" value="InterPro"/>
</dbReference>
<keyword evidence="3" id="KW-0554">One-carbon metabolism</keyword>
<comment type="pathway">
    <text evidence="1">Cofactor biosynthesis; tetrahydrofolate biosynthesis; 5,6,7,8-tetrahydrofolate from 7,8-dihydrofolate: step 1/1.</text>
</comment>
<feature type="non-terminal residue" evidence="7">
    <location>
        <position position="1"/>
    </location>
</feature>
<protein>
    <recommendedName>
        <fullName evidence="2">dihydrofolate reductase</fullName>
        <ecNumber evidence="2">1.5.1.3</ecNumber>
    </recommendedName>
</protein>
<dbReference type="InterPro" id="IPR012259">
    <property type="entry name" value="DHFR"/>
</dbReference>
<dbReference type="PROSITE" id="PS51330">
    <property type="entry name" value="DHFR_2"/>
    <property type="match status" value="1"/>
</dbReference>
<dbReference type="GO" id="GO:0046654">
    <property type="term" value="P:tetrahydrofolate biosynthetic process"/>
    <property type="evidence" value="ECO:0007669"/>
    <property type="project" value="InterPro"/>
</dbReference>
<evidence type="ECO:0000256" key="3">
    <source>
        <dbReference type="ARBA" id="ARBA00022563"/>
    </source>
</evidence>
<dbReference type="InterPro" id="IPR017925">
    <property type="entry name" value="DHFR_CS"/>
</dbReference>
<evidence type="ECO:0000256" key="5">
    <source>
        <dbReference type="ARBA" id="ARBA00023002"/>
    </source>
</evidence>
<evidence type="ECO:0000259" key="6">
    <source>
        <dbReference type="PROSITE" id="PS51330"/>
    </source>
</evidence>
<organism evidence="7">
    <name type="scientific">marine metagenome</name>
    <dbReference type="NCBI Taxonomy" id="408172"/>
    <lineage>
        <taxon>unclassified sequences</taxon>
        <taxon>metagenomes</taxon>
        <taxon>ecological metagenomes</taxon>
    </lineage>
</organism>
<proteinExistence type="predicted"/>
<dbReference type="GO" id="GO:0004146">
    <property type="term" value="F:dihydrofolate reductase activity"/>
    <property type="evidence" value="ECO:0007669"/>
    <property type="project" value="UniProtKB-EC"/>
</dbReference>
<evidence type="ECO:0000256" key="1">
    <source>
        <dbReference type="ARBA" id="ARBA00004903"/>
    </source>
</evidence>
<dbReference type="GO" id="GO:0043168">
    <property type="term" value="F:anion binding"/>
    <property type="evidence" value="ECO:0007669"/>
    <property type="project" value="UniProtKB-ARBA"/>
</dbReference>
<dbReference type="Gene3D" id="3.40.430.10">
    <property type="entry name" value="Dihydrofolate Reductase, subunit A"/>
    <property type="match status" value="1"/>
</dbReference>
<dbReference type="CDD" id="cd00209">
    <property type="entry name" value="DHFR"/>
    <property type="match status" value="1"/>
</dbReference>
<evidence type="ECO:0000313" key="7">
    <source>
        <dbReference type="EMBL" id="SVD00971.1"/>
    </source>
</evidence>
<keyword evidence="5" id="KW-0560">Oxidoreductase</keyword>
<dbReference type="FunFam" id="3.40.430.10:FF:000001">
    <property type="entry name" value="Dihydrofolate reductase"/>
    <property type="match status" value="1"/>
</dbReference>
<dbReference type="EMBL" id="UINC01124075">
    <property type="protein sequence ID" value="SVD00971.1"/>
    <property type="molecule type" value="Genomic_DNA"/>
</dbReference>
<gene>
    <name evidence="7" type="ORF">METZ01_LOCUS353825</name>
</gene>
<dbReference type="GO" id="GO:0006730">
    <property type="term" value="P:one-carbon metabolic process"/>
    <property type="evidence" value="ECO:0007669"/>
    <property type="project" value="UniProtKB-KW"/>
</dbReference>
<dbReference type="InterPro" id="IPR001796">
    <property type="entry name" value="DHFR_dom"/>
</dbReference>
<name>A0A382RWC9_9ZZZZ</name>
<reference evidence="7" key="1">
    <citation type="submission" date="2018-05" db="EMBL/GenBank/DDBJ databases">
        <authorList>
            <person name="Lanie J.A."/>
            <person name="Ng W.-L."/>
            <person name="Kazmierczak K.M."/>
            <person name="Andrzejewski T.M."/>
            <person name="Davidsen T.M."/>
            <person name="Wayne K.J."/>
            <person name="Tettelin H."/>
            <person name="Glass J.I."/>
            <person name="Rusch D."/>
            <person name="Podicherti R."/>
            <person name="Tsui H.-C.T."/>
            <person name="Winkler M.E."/>
        </authorList>
    </citation>
    <scope>NUCLEOTIDE SEQUENCE</scope>
</reference>
<dbReference type="AlphaFoldDB" id="A0A382RWC9"/>
<dbReference type="PANTHER" id="PTHR48069:SF3">
    <property type="entry name" value="DIHYDROFOLATE REDUCTASE"/>
    <property type="match status" value="1"/>
</dbReference>
<dbReference type="SUPFAM" id="SSF53597">
    <property type="entry name" value="Dihydrofolate reductase-like"/>
    <property type="match status" value="1"/>
</dbReference>
<dbReference type="GO" id="GO:0046655">
    <property type="term" value="P:folic acid metabolic process"/>
    <property type="evidence" value="ECO:0007669"/>
    <property type="project" value="TreeGrafter"/>
</dbReference>
<evidence type="ECO:0000256" key="4">
    <source>
        <dbReference type="ARBA" id="ARBA00022857"/>
    </source>
</evidence>
<dbReference type="PROSITE" id="PS00075">
    <property type="entry name" value="DHFR_1"/>
    <property type="match status" value="1"/>
</dbReference>
<dbReference type="InterPro" id="IPR024072">
    <property type="entry name" value="DHFR-like_dom_sf"/>
</dbReference>
<dbReference type="Pfam" id="PF00186">
    <property type="entry name" value="DHFR_1"/>
    <property type="match status" value="1"/>
</dbReference>
<dbReference type="EC" id="1.5.1.3" evidence="2"/>
<dbReference type="GO" id="GO:0046452">
    <property type="term" value="P:dihydrofolate metabolic process"/>
    <property type="evidence" value="ECO:0007669"/>
    <property type="project" value="TreeGrafter"/>
</dbReference>